<accession>A0A1G7SMW6</accession>
<dbReference type="AlphaFoldDB" id="A0A1G7SMW6"/>
<reference evidence="2 3" key="1">
    <citation type="submission" date="2016-10" db="EMBL/GenBank/DDBJ databases">
        <authorList>
            <person name="de Groot N.N."/>
        </authorList>
    </citation>
    <scope>NUCLEOTIDE SEQUENCE [LARGE SCALE GENOMIC DNA]</scope>
    <source>
        <strain evidence="2 3">DSM 527</strain>
    </source>
</reference>
<proteinExistence type="predicted"/>
<dbReference type="EMBL" id="FNBN01000003">
    <property type="protein sequence ID" value="SDG24395.1"/>
    <property type="molecule type" value="Genomic_DNA"/>
</dbReference>
<name>A0A1G7SMW6_CHIFI</name>
<sequence length="152" mass="17019">MNTTPVVIKTVEQNINRPHRGRIVCSPGFLTPGRLFIIINDYNADDNKPGNKKSIDPVGVVVFVARGFNPGRLFITINDYNADDNKTGKQKINRPHRGRIVCSPGFSTPGRLFITINEYNADDNKTGKQNINRPHRGRVVYSPGFQPRDICS</sequence>
<evidence type="ECO:0000313" key="2">
    <source>
        <dbReference type="EMBL" id="SDG24395.1"/>
    </source>
</evidence>
<feature type="region of interest" description="Disordered" evidence="1">
    <location>
        <begin position="124"/>
        <end position="152"/>
    </location>
</feature>
<evidence type="ECO:0000313" key="3">
    <source>
        <dbReference type="Proteomes" id="UP000199045"/>
    </source>
</evidence>
<organism evidence="2 3">
    <name type="scientific">Chitinophaga filiformis</name>
    <name type="common">Myxococcus filiformis</name>
    <name type="synonym">Flexibacter filiformis</name>
    <dbReference type="NCBI Taxonomy" id="104663"/>
    <lineage>
        <taxon>Bacteria</taxon>
        <taxon>Pseudomonadati</taxon>
        <taxon>Bacteroidota</taxon>
        <taxon>Chitinophagia</taxon>
        <taxon>Chitinophagales</taxon>
        <taxon>Chitinophagaceae</taxon>
        <taxon>Chitinophaga</taxon>
    </lineage>
</organism>
<dbReference type="Proteomes" id="UP000199045">
    <property type="component" value="Unassembled WGS sequence"/>
</dbReference>
<evidence type="ECO:0000256" key="1">
    <source>
        <dbReference type="SAM" id="MobiDB-lite"/>
    </source>
</evidence>
<protein>
    <submittedName>
        <fullName evidence="2">Uncharacterized protein</fullName>
    </submittedName>
</protein>
<gene>
    <name evidence="2" type="ORF">SAMN04488121_103940</name>
</gene>